<protein>
    <submittedName>
        <fullName evidence="1">Uncharacterized protein</fullName>
    </submittedName>
</protein>
<dbReference type="RefSeq" id="WP_260991358.1">
    <property type="nucleotide sequence ID" value="NZ_JAODWD010000001.1"/>
</dbReference>
<dbReference type="Proteomes" id="UP001206639">
    <property type="component" value="Unassembled WGS sequence"/>
</dbReference>
<accession>A0ABT2M4W8</accession>
<dbReference type="EMBL" id="JAODWD010000001">
    <property type="protein sequence ID" value="MCT7657299.1"/>
    <property type="molecule type" value="Genomic_DNA"/>
</dbReference>
<keyword evidence="2" id="KW-1185">Reference proteome</keyword>
<evidence type="ECO:0000313" key="1">
    <source>
        <dbReference type="EMBL" id="MCT7657299.1"/>
    </source>
</evidence>
<evidence type="ECO:0000313" key="2">
    <source>
        <dbReference type="Proteomes" id="UP001206639"/>
    </source>
</evidence>
<sequence>MNCTKDSEVHVTCVVSGCPRVDGDYVVDKLHYRINGGGQVEPSFKCINGETARVGFDNNNQPFDLGVQACRHRDLSENPCTPWSNFRYTPPAAAEVKCGPNDQTPTVPAGSKCVPKTQPPVQCPAGSATPTVPAGAQCAPAALKTCPPGSAKAQVPGSESCAPPANAVTMNIGGGALTRTVSVTNNSALAASCAYDAKGTGGVFAPGLNRQINVGPNGSTSIDVPAPPLGSTYQVTLTCTGNWDGKQVEIGRVVQNVSSF</sequence>
<name>A0ABT2M4W8_9MYCO</name>
<gene>
    <name evidence="1" type="ORF">N4S67_02545</name>
</gene>
<comment type="caution">
    <text evidence="1">The sequence shown here is derived from an EMBL/GenBank/DDBJ whole genome shotgun (WGS) entry which is preliminary data.</text>
</comment>
<proteinExistence type="predicted"/>
<organism evidence="1 2">
    <name type="scientific">Mycobacterium deserti</name>
    <dbReference type="NCBI Taxonomy" id="2978347"/>
    <lineage>
        <taxon>Bacteria</taxon>
        <taxon>Bacillati</taxon>
        <taxon>Actinomycetota</taxon>
        <taxon>Actinomycetes</taxon>
        <taxon>Mycobacteriales</taxon>
        <taxon>Mycobacteriaceae</taxon>
        <taxon>Mycobacterium</taxon>
    </lineage>
</organism>
<reference evidence="2" key="1">
    <citation type="submission" date="2023-07" db="EMBL/GenBank/DDBJ databases">
        <authorList>
            <person name="Deng Y."/>
            <person name="Zhang Y.-Q."/>
        </authorList>
    </citation>
    <scope>NUCLEOTIDE SEQUENCE [LARGE SCALE GENOMIC DNA]</scope>
    <source>
        <strain evidence="2">CPCC 205710</strain>
    </source>
</reference>